<keyword evidence="3" id="KW-0378">Hydrolase</keyword>
<keyword evidence="4" id="KW-0862">Zinc</keyword>
<feature type="compositionally biased region" description="Polar residues" evidence="7">
    <location>
        <begin position="1"/>
        <end position="20"/>
    </location>
</feature>
<keyword evidence="1" id="KW-0645">Protease</keyword>
<evidence type="ECO:0000256" key="1">
    <source>
        <dbReference type="ARBA" id="ARBA00022670"/>
    </source>
</evidence>
<protein>
    <submittedName>
        <fullName evidence="9">JAB domain-containing protein</fullName>
    </submittedName>
</protein>
<dbReference type="InterPro" id="IPR001405">
    <property type="entry name" value="UPF0758"/>
</dbReference>
<dbReference type="CDD" id="cd08071">
    <property type="entry name" value="MPN_DUF2466"/>
    <property type="match status" value="1"/>
</dbReference>
<evidence type="ECO:0000256" key="3">
    <source>
        <dbReference type="ARBA" id="ARBA00022801"/>
    </source>
</evidence>
<evidence type="ECO:0000256" key="7">
    <source>
        <dbReference type="SAM" id="MobiDB-lite"/>
    </source>
</evidence>
<keyword evidence="10" id="KW-1185">Reference proteome</keyword>
<dbReference type="RefSeq" id="WP_190234940.1">
    <property type="nucleotide sequence ID" value="NZ_SSOA01000001.1"/>
</dbReference>
<feature type="region of interest" description="Disordered" evidence="7">
    <location>
        <begin position="1"/>
        <end position="28"/>
    </location>
</feature>
<proteinExistence type="inferred from homology"/>
<dbReference type="SUPFAM" id="SSF47781">
    <property type="entry name" value="RuvA domain 2-like"/>
    <property type="match status" value="1"/>
</dbReference>
<feature type="domain" description="MPN" evidence="8">
    <location>
        <begin position="163"/>
        <end position="285"/>
    </location>
</feature>
<dbReference type="InterPro" id="IPR025657">
    <property type="entry name" value="RadC_JAB"/>
</dbReference>
<gene>
    <name evidence="9" type="ORF">E6C51_02790</name>
</gene>
<dbReference type="InterPro" id="IPR037518">
    <property type="entry name" value="MPN"/>
</dbReference>
<keyword evidence="2" id="KW-0479">Metal-binding</keyword>
<name>A0A4S4A649_9HYPH</name>
<dbReference type="Proteomes" id="UP000310754">
    <property type="component" value="Unassembled WGS sequence"/>
</dbReference>
<sequence length="285" mass="31678">MTKTPRTQGLNEMDSEQFQSDPDGVSFNFEEDERGFFAELAQKPKASKRTSPVATKPVDSKPVEHYHGHRDRLRMRFKDKGDDALADYEVLELLLFRLIPRRDTKPIAKALIDRFGSLAGVFGAQLSLLQEVKGVGEAVALDLKLISSAAQRMLKSDIKGKPVLSSWSSVIDYCHAAMAYETTEQFRILFLDKRNAMIADEIQGRGTVDHTPVYPREVVKRALELSATAIILVHNHPSGDPTPSRADIEMTKTIIDTAKPLGITVHDHVIIGKQGHASLKGLRLI</sequence>
<dbReference type="NCBIfam" id="NF000642">
    <property type="entry name" value="PRK00024.1"/>
    <property type="match status" value="1"/>
</dbReference>
<dbReference type="SUPFAM" id="SSF102712">
    <property type="entry name" value="JAB1/MPN domain"/>
    <property type="match status" value="1"/>
</dbReference>
<dbReference type="Gene3D" id="3.40.140.10">
    <property type="entry name" value="Cytidine Deaminase, domain 2"/>
    <property type="match status" value="1"/>
</dbReference>
<comment type="similarity">
    <text evidence="6">Belongs to the UPF0758 family.</text>
</comment>
<dbReference type="AlphaFoldDB" id="A0A4S4A649"/>
<evidence type="ECO:0000256" key="5">
    <source>
        <dbReference type="ARBA" id="ARBA00023049"/>
    </source>
</evidence>
<dbReference type="InterPro" id="IPR020891">
    <property type="entry name" value="UPF0758_CS"/>
</dbReference>
<dbReference type="PROSITE" id="PS50249">
    <property type="entry name" value="MPN"/>
    <property type="match status" value="1"/>
</dbReference>
<keyword evidence="5" id="KW-0482">Metalloprotease</keyword>
<evidence type="ECO:0000256" key="2">
    <source>
        <dbReference type="ARBA" id="ARBA00022723"/>
    </source>
</evidence>
<dbReference type="PANTHER" id="PTHR30471">
    <property type="entry name" value="DNA REPAIR PROTEIN RADC"/>
    <property type="match status" value="1"/>
</dbReference>
<accession>A0A4S4A649</accession>
<dbReference type="GO" id="GO:0046872">
    <property type="term" value="F:metal ion binding"/>
    <property type="evidence" value="ECO:0007669"/>
    <property type="project" value="UniProtKB-KW"/>
</dbReference>
<evidence type="ECO:0000256" key="6">
    <source>
        <dbReference type="RuleBase" id="RU003797"/>
    </source>
</evidence>
<dbReference type="Pfam" id="PF04002">
    <property type="entry name" value="RadC"/>
    <property type="match status" value="1"/>
</dbReference>
<dbReference type="PROSITE" id="PS01302">
    <property type="entry name" value="UPF0758"/>
    <property type="match status" value="1"/>
</dbReference>
<evidence type="ECO:0000313" key="10">
    <source>
        <dbReference type="Proteomes" id="UP000310754"/>
    </source>
</evidence>
<dbReference type="NCBIfam" id="TIGR00608">
    <property type="entry name" value="radc"/>
    <property type="match status" value="1"/>
</dbReference>
<reference evidence="9 10" key="1">
    <citation type="submission" date="2019-04" db="EMBL/GenBank/DDBJ databases">
        <title>Rhizobium terrae sp. nov., isolated from a paddy soil.</title>
        <authorList>
            <person name="Lin S.-Y."/>
            <person name="Hameed A."/>
            <person name="Huang H.-I."/>
            <person name="Young C.-C."/>
        </authorList>
    </citation>
    <scope>NUCLEOTIDE SEQUENCE [LARGE SCALE GENOMIC DNA]</scope>
    <source>
        <strain evidence="9 10">CC-HIH110</strain>
    </source>
</reference>
<feature type="region of interest" description="Disordered" evidence="7">
    <location>
        <begin position="41"/>
        <end position="65"/>
    </location>
</feature>
<organism evidence="9 10">
    <name type="scientific">Allorhizobium terrae</name>
    <dbReference type="NCBI Taxonomy" id="1848972"/>
    <lineage>
        <taxon>Bacteria</taxon>
        <taxon>Pseudomonadati</taxon>
        <taxon>Pseudomonadota</taxon>
        <taxon>Alphaproteobacteria</taxon>
        <taxon>Hyphomicrobiales</taxon>
        <taxon>Rhizobiaceae</taxon>
        <taxon>Rhizobium/Agrobacterium group</taxon>
        <taxon>Allorhizobium</taxon>
    </lineage>
</organism>
<dbReference type="Gene3D" id="1.10.150.20">
    <property type="entry name" value="5' to 3' exonuclease, C-terminal subdomain"/>
    <property type="match status" value="1"/>
</dbReference>
<evidence type="ECO:0000256" key="4">
    <source>
        <dbReference type="ARBA" id="ARBA00022833"/>
    </source>
</evidence>
<dbReference type="GO" id="GO:0006508">
    <property type="term" value="P:proteolysis"/>
    <property type="evidence" value="ECO:0007669"/>
    <property type="project" value="UniProtKB-KW"/>
</dbReference>
<dbReference type="GO" id="GO:0008237">
    <property type="term" value="F:metallopeptidase activity"/>
    <property type="evidence" value="ECO:0007669"/>
    <property type="project" value="UniProtKB-KW"/>
</dbReference>
<dbReference type="EMBL" id="SSOA01000001">
    <property type="protein sequence ID" value="THF54041.1"/>
    <property type="molecule type" value="Genomic_DNA"/>
</dbReference>
<dbReference type="InterPro" id="IPR010994">
    <property type="entry name" value="RuvA_2-like"/>
</dbReference>
<dbReference type="PANTHER" id="PTHR30471:SF3">
    <property type="entry name" value="UPF0758 PROTEIN YEES-RELATED"/>
    <property type="match status" value="1"/>
</dbReference>
<evidence type="ECO:0000313" key="9">
    <source>
        <dbReference type="EMBL" id="THF54041.1"/>
    </source>
</evidence>
<comment type="caution">
    <text evidence="9">The sequence shown here is derived from an EMBL/GenBank/DDBJ whole genome shotgun (WGS) entry which is preliminary data.</text>
</comment>
<evidence type="ECO:0000259" key="8">
    <source>
        <dbReference type="PROSITE" id="PS50249"/>
    </source>
</evidence>